<feature type="site" description="Contributes to redox potential value" evidence="9">
    <location>
        <position position="32"/>
    </location>
</feature>
<dbReference type="InterPro" id="IPR036249">
    <property type="entry name" value="Thioredoxin-like_sf"/>
</dbReference>
<keyword evidence="3" id="KW-0813">Transport</keyword>
<dbReference type="EMBL" id="JABBJH010000004">
    <property type="protein sequence ID" value="NMK38628.1"/>
    <property type="molecule type" value="Genomic_DNA"/>
</dbReference>
<dbReference type="PANTHER" id="PTHR45663">
    <property type="entry name" value="GEO12009P1"/>
    <property type="match status" value="1"/>
</dbReference>
<dbReference type="EMBL" id="CP027569">
    <property type="protein sequence ID" value="AVO27165.1"/>
    <property type="molecule type" value="Genomic_DNA"/>
</dbReference>
<feature type="site" description="Deprotonates C-terminal active site Cys" evidence="9">
    <location>
        <position position="24"/>
    </location>
</feature>
<evidence type="ECO:0000256" key="10">
    <source>
        <dbReference type="PIRSR" id="PIRSR000077-4"/>
    </source>
</evidence>
<dbReference type="CDD" id="cd02947">
    <property type="entry name" value="TRX_family"/>
    <property type="match status" value="1"/>
</dbReference>
<reference evidence="12 14" key="1">
    <citation type="journal article" date="2018" name="Genome Announc.">
        <title>Complete genomes of two Megasphaera elsdenii strains, NCIMB 702410 and ATCC 25940.</title>
        <authorList>
            <person name="Hatmaker E.A."/>
            <person name="O'Dell K."/>
            <person name="Riley L.A."/>
            <person name="Klingeman D.M."/>
            <person name="Guss A.M."/>
        </authorList>
    </citation>
    <scope>NUCLEOTIDE SEQUENCE [LARGE SCALE GENOMIC DNA]</scope>
    <source>
        <strain evidence="12 14">NCIMB702410</strain>
    </source>
</reference>
<keyword evidence="6 10" id="KW-0676">Redox-active center</keyword>
<sequence>MEYKFTADNFQQEVLNSSQPVMVDFFANWCGPCQMMGPVIANLAEEYAGKIKIGKINVDENPGVAQTYDVATIPNLVFFKDGKVVNRVIGVVPDNVLKEKLDALLR</sequence>
<dbReference type="GeneID" id="97491641"/>
<dbReference type="FunFam" id="3.40.30.10:FF:000001">
    <property type="entry name" value="Thioredoxin"/>
    <property type="match status" value="1"/>
</dbReference>
<dbReference type="InterPro" id="IPR005746">
    <property type="entry name" value="Thioredoxin"/>
</dbReference>
<dbReference type="Gene3D" id="3.40.30.10">
    <property type="entry name" value="Glutaredoxin"/>
    <property type="match status" value="1"/>
</dbReference>
<dbReference type="Pfam" id="PF00085">
    <property type="entry name" value="Thioredoxin"/>
    <property type="match status" value="1"/>
</dbReference>
<evidence type="ECO:0000256" key="2">
    <source>
        <dbReference type="ARBA" id="ARBA00020570"/>
    </source>
</evidence>
<comment type="similarity">
    <text evidence="1 8">Belongs to the thioredoxin family.</text>
</comment>
<protein>
    <recommendedName>
        <fullName evidence="2 7">Thioredoxin</fullName>
    </recommendedName>
</protein>
<evidence type="ECO:0000259" key="11">
    <source>
        <dbReference type="PROSITE" id="PS51352"/>
    </source>
</evidence>
<evidence type="ECO:0000256" key="4">
    <source>
        <dbReference type="ARBA" id="ARBA00022982"/>
    </source>
</evidence>
<name>A0A1M6RMB2_MEGEL</name>
<evidence type="ECO:0000256" key="6">
    <source>
        <dbReference type="ARBA" id="ARBA00023284"/>
    </source>
</evidence>
<evidence type="ECO:0000313" key="13">
    <source>
        <dbReference type="EMBL" id="NMK38628.1"/>
    </source>
</evidence>
<dbReference type="GO" id="GO:0045454">
    <property type="term" value="P:cell redox homeostasis"/>
    <property type="evidence" value="ECO:0007669"/>
    <property type="project" value="TreeGrafter"/>
</dbReference>
<dbReference type="PIRSF" id="PIRSF000077">
    <property type="entry name" value="Thioredoxin"/>
    <property type="match status" value="1"/>
</dbReference>
<keyword evidence="4" id="KW-0249">Electron transport</keyword>
<reference evidence="13 15" key="2">
    <citation type="submission" date="2020-04" db="EMBL/GenBank/DDBJ databases">
        <authorList>
            <person name="Hitch T.C.A."/>
            <person name="Wylensek D."/>
            <person name="Clavel T."/>
        </authorList>
    </citation>
    <scope>NUCLEOTIDE SEQUENCE [LARGE SCALE GENOMIC DNA]</scope>
    <source>
        <strain evidence="13 15">WCA-386-APC-2A</strain>
    </source>
</reference>
<dbReference type="RefSeq" id="WP_014015650.1">
    <property type="nucleotide sequence ID" value="NZ_AP031433.1"/>
</dbReference>
<dbReference type="InterPro" id="IPR017937">
    <property type="entry name" value="Thioredoxin_CS"/>
</dbReference>
<evidence type="ECO:0000256" key="7">
    <source>
        <dbReference type="NCBIfam" id="TIGR01068"/>
    </source>
</evidence>
<dbReference type="OrthoDB" id="9790390at2"/>
<dbReference type="PROSITE" id="PS51352">
    <property type="entry name" value="THIOREDOXIN_2"/>
    <property type="match status" value="1"/>
</dbReference>
<feature type="disulfide bond" description="Redox-active" evidence="10">
    <location>
        <begin position="30"/>
        <end position="33"/>
    </location>
</feature>
<evidence type="ECO:0000256" key="5">
    <source>
        <dbReference type="ARBA" id="ARBA00023157"/>
    </source>
</evidence>
<dbReference type="GO" id="GO:0015035">
    <property type="term" value="F:protein-disulfide reductase activity"/>
    <property type="evidence" value="ECO:0007669"/>
    <property type="project" value="UniProtKB-UniRule"/>
</dbReference>
<dbReference type="NCBIfam" id="TIGR01068">
    <property type="entry name" value="thioredoxin"/>
    <property type="match status" value="1"/>
</dbReference>
<dbReference type="AlphaFoldDB" id="A0A1M6RMB2"/>
<feature type="active site" description="Nucleophile" evidence="9">
    <location>
        <position position="33"/>
    </location>
</feature>
<proteinExistence type="inferred from homology"/>
<dbReference type="GO" id="GO:0005829">
    <property type="term" value="C:cytosol"/>
    <property type="evidence" value="ECO:0007669"/>
    <property type="project" value="TreeGrafter"/>
</dbReference>
<dbReference type="InterPro" id="IPR013766">
    <property type="entry name" value="Thioredoxin_domain"/>
</dbReference>
<dbReference type="PANTHER" id="PTHR45663:SF11">
    <property type="entry name" value="GEO12009P1"/>
    <property type="match status" value="1"/>
</dbReference>
<dbReference type="SUPFAM" id="SSF52833">
    <property type="entry name" value="Thioredoxin-like"/>
    <property type="match status" value="1"/>
</dbReference>
<dbReference type="Proteomes" id="UP000536773">
    <property type="component" value="Unassembled WGS sequence"/>
</dbReference>
<organism evidence="13 15">
    <name type="scientific">Megasphaera elsdenii</name>
    <dbReference type="NCBI Taxonomy" id="907"/>
    <lineage>
        <taxon>Bacteria</taxon>
        <taxon>Bacillati</taxon>
        <taxon>Bacillota</taxon>
        <taxon>Negativicutes</taxon>
        <taxon>Veillonellales</taxon>
        <taxon>Veillonellaceae</taxon>
        <taxon>Megasphaera</taxon>
    </lineage>
</organism>
<keyword evidence="5 10" id="KW-1015">Disulfide bond</keyword>
<evidence type="ECO:0000256" key="1">
    <source>
        <dbReference type="ARBA" id="ARBA00008987"/>
    </source>
</evidence>
<accession>A0A1M6RMB2</accession>
<feature type="site" description="Contributes to redox potential value" evidence="9">
    <location>
        <position position="31"/>
    </location>
</feature>
<feature type="domain" description="Thioredoxin" evidence="11">
    <location>
        <begin position="1"/>
        <end position="106"/>
    </location>
</feature>
<evidence type="ECO:0000256" key="8">
    <source>
        <dbReference type="PIRNR" id="PIRNR000077"/>
    </source>
</evidence>
<evidence type="ECO:0000313" key="12">
    <source>
        <dbReference type="EMBL" id="AVO27165.1"/>
    </source>
</evidence>
<evidence type="ECO:0000256" key="9">
    <source>
        <dbReference type="PIRSR" id="PIRSR000077-1"/>
    </source>
</evidence>
<gene>
    <name evidence="13" type="primary">trxA</name>
    <name evidence="12" type="ORF">C6Y28_05875</name>
    <name evidence="13" type="ORF">HG933_04405</name>
</gene>
<evidence type="ECO:0000256" key="3">
    <source>
        <dbReference type="ARBA" id="ARBA00022448"/>
    </source>
</evidence>
<feature type="active site" description="Nucleophile" evidence="9">
    <location>
        <position position="30"/>
    </location>
</feature>
<evidence type="ECO:0000313" key="14">
    <source>
        <dbReference type="Proteomes" id="UP000238358"/>
    </source>
</evidence>
<dbReference type="PROSITE" id="PS00194">
    <property type="entry name" value="THIOREDOXIN_1"/>
    <property type="match status" value="1"/>
</dbReference>
<evidence type="ECO:0000313" key="15">
    <source>
        <dbReference type="Proteomes" id="UP000536773"/>
    </source>
</evidence>
<dbReference type="Proteomes" id="UP000238358">
    <property type="component" value="Chromosome"/>
</dbReference>
<dbReference type="PRINTS" id="PR00421">
    <property type="entry name" value="THIOREDOXIN"/>
</dbReference>